<reference evidence="7" key="1">
    <citation type="submission" date="2019-08" db="EMBL/GenBank/DDBJ databases">
        <authorList>
            <person name="Kucharzyk K."/>
            <person name="Murdoch R.W."/>
            <person name="Higgins S."/>
            <person name="Loffler F."/>
        </authorList>
    </citation>
    <scope>NUCLEOTIDE SEQUENCE</scope>
</reference>
<comment type="caution">
    <text evidence="7">The sequence shown here is derived from an EMBL/GenBank/DDBJ whole genome shotgun (WGS) entry which is preliminary data.</text>
</comment>
<protein>
    <recommendedName>
        <fullName evidence="2">histidine kinase</fullName>
        <ecNumber evidence="2">2.7.13.3</ecNumber>
    </recommendedName>
</protein>
<gene>
    <name evidence="7" type="primary">phoR_41</name>
    <name evidence="7" type="ORF">SDC9_161801</name>
</gene>
<comment type="catalytic activity">
    <reaction evidence="1">
        <text>ATP + protein L-histidine = ADP + protein N-phospho-L-histidine.</text>
        <dbReference type="EC" id="2.7.13.3"/>
    </reaction>
</comment>
<dbReference type="EMBL" id="VSSQ01061106">
    <property type="protein sequence ID" value="MPN14474.1"/>
    <property type="molecule type" value="Genomic_DNA"/>
</dbReference>
<proteinExistence type="predicted"/>
<evidence type="ECO:0000256" key="4">
    <source>
        <dbReference type="ARBA" id="ARBA00022679"/>
    </source>
</evidence>
<dbReference type="InterPro" id="IPR003661">
    <property type="entry name" value="HisK_dim/P_dom"/>
</dbReference>
<name>A0A645FQG5_9ZZZZ</name>
<keyword evidence="3" id="KW-0597">Phosphoprotein</keyword>
<dbReference type="SUPFAM" id="SSF55874">
    <property type="entry name" value="ATPase domain of HSP90 chaperone/DNA topoisomerase II/histidine kinase"/>
    <property type="match status" value="1"/>
</dbReference>
<sequence length="221" mass="24574">MFTDILNGINSPMNVIKSLVELLRNYDFNANETQDIVNNIIDTTKKIIHISEDVQRFIELEVSDININIDTADVNLLISEAVNKNIDEIKRKNITMKINIAPEVTTIKLDAQKITIVLHNLINNAVKFTNNNGKISINCYPKNNSVIFEVADTGIGIDQEDLKKIYENMEASDCLAISNNNGTIGLLIVKKYIEAHNGNVLVSSVLGKGSTFSFNVPLNIN</sequence>
<organism evidence="7">
    <name type="scientific">bioreactor metagenome</name>
    <dbReference type="NCBI Taxonomy" id="1076179"/>
    <lineage>
        <taxon>unclassified sequences</taxon>
        <taxon>metagenomes</taxon>
        <taxon>ecological metagenomes</taxon>
    </lineage>
</organism>
<evidence type="ECO:0000313" key="7">
    <source>
        <dbReference type="EMBL" id="MPN14474.1"/>
    </source>
</evidence>
<dbReference type="InterPro" id="IPR003594">
    <property type="entry name" value="HATPase_dom"/>
</dbReference>
<dbReference type="EC" id="2.7.13.3" evidence="2"/>
<dbReference type="Pfam" id="PF02518">
    <property type="entry name" value="HATPase_c"/>
    <property type="match status" value="1"/>
</dbReference>
<dbReference type="PRINTS" id="PR00344">
    <property type="entry name" value="BCTRLSENSOR"/>
</dbReference>
<dbReference type="Gene3D" id="3.30.565.10">
    <property type="entry name" value="Histidine kinase-like ATPase, C-terminal domain"/>
    <property type="match status" value="1"/>
</dbReference>
<evidence type="ECO:0000256" key="5">
    <source>
        <dbReference type="ARBA" id="ARBA00022777"/>
    </source>
</evidence>
<dbReference type="GO" id="GO:0009927">
    <property type="term" value="F:histidine phosphotransfer kinase activity"/>
    <property type="evidence" value="ECO:0007669"/>
    <property type="project" value="TreeGrafter"/>
</dbReference>
<dbReference type="GO" id="GO:0000155">
    <property type="term" value="F:phosphorelay sensor kinase activity"/>
    <property type="evidence" value="ECO:0007669"/>
    <property type="project" value="InterPro"/>
</dbReference>
<dbReference type="InterPro" id="IPR005467">
    <property type="entry name" value="His_kinase_dom"/>
</dbReference>
<dbReference type="FunFam" id="3.30.565.10:FF:000006">
    <property type="entry name" value="Sensor histidine kinase WalK"/>
    <property type="match status" value="1"/>
</dbReference>
<feature type="domain" description="Histidine kinase" evidence="6">
    <location>
        <begin position="4"/>
        <end position="220"/>
    </location>
</feature>
<dbReference type="GO" id="GO:0005886">
    <property type="term" value="C:plasma membrane"/>
    <property type="evidence" value="ECO:0007669"/>
    <property type="project" value="TreeGrafter"/>
</dbReference>
<dbReference type="CDD" id="cd00082">
    <property type="entry name" value="HisKA"/>
    <property type="match status" value="1"/>
</dbReference>
<evidence type="ECO:0000259" key="6">
    <source>
        <dbReference type="PROSITE" id="PS50109"/>
    </source>
</evidence>
<dbReference type="InterPro" id="IPR004358">
    <property type="entry name" value="Sig_transdc_His_kin-like_C"/>
</dbReference>
<dbReference type="PANTHER" id="PTHR43047:SF72">
    <property type="entry name" value="OSMOSENSING HISTIDINE PROTEIN KINASE SLN1"/>
    <property type="match status" value="1"/>
</dbReference>
<dbReference type="SMART" id="SM00387">
    <property type="entry name" value="HATPase_c"/>
    <property type="match status" value="1"/>
</dbReference>
<dbReference type="PANTHER" id="PTHR43047">
    <property type="entry name" value="TWO-COMPONENT HISTIDINE PROTEIN KINASE"/>
    <property type="match status" value="1"/>
</dbReference>
<keyword evidence="4 7" id="KW-0808">Transferase</keyword>
<accession>A0A645FQG5</accession>
<evidence type="ECO:0000256" key="2">
    <source>
        <dbReference type="ARBA" id="ARBA00012438"/>
    </source>
</evidence>
<dbReference type="PROSITE" id="PS50109">
    <property type="entry name" value="HIS_KIN"/>
    <property type="match status" value="1"/>
</dbReference>
<keyword evidence="5" id="KW-0418">Kinase</keyword>
<dbReference type="AlphaFoldDB" id="A0A645FQG5"/>
<evidence type="ECO:0000256" key="3">
    <source>
        <dbReference type="ARBA" id="ARBA00022553"/>
    </source>
</evidence>
<evidence type="ECO:0000256" key="1">
    <source>
        <dbReference type="ARBA" id="ARBA00000085"/>
    </source>
</evidence>
<dbReference type="InterPro" id="IPR036890">
    <property type="entry name" value="HATPase_C_sf"/>
</dbReference>